<dbReference type="PANTHER" id="PTHR48097">
    <property type="entry name" value="L-THREONINE ALDOLASE-RELATED"/>
    <property type="match status" value="1"/>
</dbReference>
<evidence type="ECO:0000256" key="1">
    <source>
        <dbReference type="ARBA" id="ARBA00001933"/>
    </source>
</evidence>
<evidence type="ECO:0000313" key="5">
    <source>
        <dbReference type="EMBL" id="MFB9898035.1"/>
    </source>
</evidence>
<gene>
    <name evidence="5" type="ORF">ACFFK8_09600</name>
</gene>
<dbReference type="InterPro" id="IPR015422">
    <property type="entry name" value="PyrdxlP-dep_Trfase_small"/>
</dbReference>
<dbReference type="Gene3D" id="3.40.640.10">
    <property type="entry name" value="Type I PLP-dependent aspartate aminotransferase-like (Major domain)"/>
    <property type="match status" value="1"/>
</dbReference>
<dbReference type="Gene3D" id="3.90.1150.10">
    <property type="entry name" value="Aspartate Aminotransferase, domain 1"/>
    <property type="match status" value="1"/>
</dbReference>
<dbReference type="InterPro" id="IPR015421">
    <property type="entry name" value="PyrdxlP-dep_Trfase_major"/>
</dbReference>
<comment type="similarity">
    <text evidence="2">Belongs to the threonine aldolase family.</text>
</comment>
<evidence type="ECO:0000256" key="2">
    <source>
        <dbReference type="ARBA" id="ARBA00006966"/>
    </source>
</evidence>
<dbReference type="SUPFAM" id="SSF53383">
    <property type="entry name" value="PLP-dependent transferases"/>
    <property type="match status" value="1"/>
</dbReference>
<feature type="domain" description="Aromatic amino acid beta-eliminating lyase/threonine aldolase" evidence="4">
    <location>
        <begin position="29"/>
        <end position="236"/>
    </location>
</feature>
<organism evidence="5 6">
    <name type="scientific">Hallella seregens ATCC 51272</name>
    <dbReference type="NCBI Taxonomy" id="1336250"/>
    <lineage>
        <taxon>Bacteria</taxon>
        <taxon>Pseudomonadati</taxon>
        <taxon>Bacteroidota</taxon>
        <taxon>Bacteroidia</taxon>
        <taxon>Bacteroidales</taxon>
        <taxon>Prevotellaceae</taxon>
        <taxon>Hallella</taxon>
    </lineage>
</organism>
<comment type="cofactor">
    <cofactor evidence="1">
        <name>pyridoxal 5'-phosphate</name>
        <dbReference type="ChEBI" id="CHEBI:597326"/>
    </cofactor>
</comment>
<evidence type="ECO:0000259" key="4">
    <source>
        <dbReference type="Pfam" id="PF01212"/>
    </source>
</evidence>
<keyword evidence="6" id="KW-1185">Reference proteome</keyword>
<dbReference type="Pfam" id="PF01212">
    <property type="entry name" value="Beta_elim_lyase"/>
    <property type="match status" value="1"/>
</dbReference>
<dbReference type="EMBL" id="JBHLZF010000002">
    <property type="protein sequence ID" value="MFB9898035.1"/>
    <property type="molecule type" value="Genomic_DNA"/>
</dbReference>
<dbReference type="PANTHER" id="PTHR48097:SF5">
    <property type="entry name" value="LOW SPECIFICITY L-THREONINE ALDOLASE"/>
    <property type="match status" value="1"/>
</dbReference>
<evidence type="ECO:0000313" key="6">
    <source>
        <dbReference type="Proteomes" id="UP001589688"/>
    </source>
</evidence>
<dbReference type="Proteomes" id="UP001589688">
    <property type="component" value="Unassembled WGS sequence"/>
</dbReference>
<accession>A0ABV5ZL08</accession>
<dbReference type="InterPro" id="IPR015424">
    <property type="entry name" value="PyrdxlP-dep_Trfase"/>
</dbReference>
<protein>
    <submittedName>
        <fullName evidence="5">Threonine aldolase family protein</fullName>
    </submittedName>
</protein>
<proteinExistence type="inferred from homology"/>
<sequence length="343" mass="38735">MITLESDYNNGCHPQVLQHLMETNNCKSMTYGYDEWSERAKQKIKALCEAPEAQIWFLVGGTQTNATVIDSMLHTYEGVVAVGSAHINTHEAGAIEFTEHKIITIEGRQGKMDAADLDHYMDEFLHDGNADHCVFPGMAYITFPTEYGTLYTAAELDALYQVCRKYDMPLYVDGARLGYGLMAPGNDITLPYLARHCDAFYIGGTKVGALCGEAVVFTHANAHPHFFSIIKQHGALVAKGRVTGVQFDALFTDNLYFDISRRAIDRAMEMKRIFEQRGYPFYIDSPTNQQFVVLDNDEVERLGRHVRFTVWGKYDEHHTICRFVTSWATTEEEIEALRTAVLG</sequence>
<evidence type="ECO:0000256" key="3">
    <source>
        <dbReference type="ARBA" id="ARBA00022898"/>
    </source>
</evidence>
<comment type="caution">
    <text evidence="5">The sequence shown here is derived from an EMBL/GenBank/DDBJ whole genome shotgun (WGS) entry which is preliminary data.</text>
</comment>
<keyword evidence="3" id="KW-0663">Pyridoxal phosphate</keyword>
<name>A0ABV5ZL08_9BACT</name>
<dbReference type="InterPro" id="IPR001597">
    <property type="entry name" value="ArAA_b-elim_lyase/Thr_aldolase"/>
</dbReference>
<reference evidence="5 6" key="1">
    <citation type="submission" date="2024-09" db="EMBL/GenBank/DDBJ databases">
        <authorList>
            <person name="Sun Q."/>
            <person name="Mori K."/>
        </authorList>
    </citation>
    <scope>NUCLEOTIDE SEQUENCE [LARGE SCALE GENOMIC DNA]</scope>
    <source>
        <strain evidence="5 6">ATCC 51272</strain>
    </source>
</reference>
<dbReference type="RefSeq" id="WP_005845812.1">
    <property type="nucleotide sequence ID" value="NZ_JADU01000012.1"/>
</dbReference>